<evidence type="ECO:0000256" key="2">
    <source>
        <dbReference type="ARBA" id="ARBA00011901"/>
    </source>
</evidence>
<dbReference type="Gene3D" id="3.40.80.10">
    <property type="entry name" value="Peptidoglycan recognition protein-like"/>
    <property type="match status" value="1"/>
</dbReference>
<evidence type="ECO:0000256" key="3">
    <source>
        <dbReference type="ARBA" id="ARBA00022801"/>
    </source>
</evidence>
<keyword evidence="7" id="KW-1185">Reference proteome</keyword>
<dbReference type="PANTHER" id="PTHR30417">
    <property type="entry name" value="N-ACETYLMURAMOYL-L-ALANINE AMIDASE AMID"/>
    <property type="match status" value="1"/>
</dbReference>
<dbReference type="Pfam" id="PF01510">
    <property type="entry name" value="Amidase_2"/>
    <property type="match status" value="1"/>
</dbReference>
<accession>A0ABS5WHM1</accession>
<comment type="caution">
    <text evidence="6">The sequence shown here is derived from an EMBL/GenBank/DDBJ whole genome shotgun (WGS) entry which is preliminary data.</text>
</comment>
<proteinExistence type="predicted"/>
<sequence length="232" mass="26636">MIKKSRILFAICSCVFFIHCKPAKETVQIPEIIDKPIVFDETRKQLSLEYLKSRYGIIQETAIIEPKMIVLHWTVIPTLEESFEAFNPSALPNWRPDIKDVSGLNVSSQFLVDRDGSIYQLLPETTMARHVIGLNHCAIGIENVGGTDALPLTEEQVKSNIALVKYLANKYAIDYLIGHYEYTLFEDHPLWLEKDRGYRTIKTDPGEDFMDKVRQATKNLNFELIPKKHNTP</sequence>
<evidence type="ECO:0000256" key="4">
    <source>
        <dbReference type="ARBA" id="ARBA00023316"/>
    </source>
</evidence>
<dbReference type="SMART" id="SM00644">
    <property type="entry name" value="Ami_2"/>
    <property type="match status" value="1"/>
</dbReference>
<dbReference type="InterPro" id="IPR051206">
    <property type="entry name" value="NAMLAA_amidase_2"/>
</dbReference>
<dbReference type="RefSeq" id="WP_214612910.1">
    <property type="nucleotide sequence ID" value="NZ_JACATN010000005.1"/>
</dbReference>
<evidence type="ECO:0000256" key="1">
    <source>
        <dbReference type="ARBA" id="ARBA00001561"/>
    </source>
</evidence>
<dbReference type="Proteomes" id="UP000740413">
    <property type="component" value="Unassembled WGS sequence"/>
</dbReference>
<evidence type="ECO:0000313" key="6">
    <source>
        <dbReference type="EMBL" id="MBT2162921.1"/>
    </source>
</evidence>
<keyword evidence="3" id="KW-0378">Hydrolase</keyword>
<dbReference type="InterPro" id="IPR036505">
    <property type="entry name" value="Amidase/PGRP_sf"/>
</dbReference>
<evidence type="ECO:0000259" key="5">
    <source>
        <dbReference type="SMART" id="SM00644"/>
    </source>
</evidence>
<comment type="catalytic activity">
    <reaction evidence="1">
        <text>Hydrolyzes the link between N-acetylmuramoyl residues and L-amino acid residues in certain cell-wall glycopeptides.</text>
        <dbReference type="EC" id="3.5.1.28"/>
    </reaction>
</comment>
<dbReference type="CDD" id="cd06583">
    <property type="entry name" value="PGRP"/>
    <property type="match status" value="1"/>
</dbReference>
<dbReference type="SUPFAM" id="SSF55846">
    <property type="entry name" value="N-acetylmuramoyl-L-alanine amidase-like"/>
    <property type="match status" value="1"/>
</dbReference>
<organism evidence="6 7">
    <name type="scientific">Zobellia barbeyronii</name>
    <dbReference type="NCBI Taxonomy" id="2748009"/>
    <lineage>
        <taxon>Bacteria</taxon>
        <taxon>Pseudomonadati</taxon>
        <taxon>Bacteroidota</taxon>
        <taxon>Flavobacteriia</taxon>
        <taxon>Flavobacteriales</taxon>
        <taxon>Flavobacteriaceae</taxon>
        <taxon>Zobellia</taxon>
    </lineage>
</organism>
<dbReference type="InterPro" id="IPR002502">
    <property type="entry name" value="Amidase_domain"/>
</dbReference>
<feature type="domain" description="N-acetylmuramoyl-L-alanine amidase" evidence="5">
    <location>
        <begin position="55"/>
        <end position="190"/>
    </location>
</feature>
<reference evidence="7" key="2">
    <citation type="submission" date="2023-07" db="EMBL/GenBank/DDBJ databases">
        <title>Zobellia barbeyronii sp. nov., a new marine flavobacterium, isolated from green and red algae.</title>
        <authorList>
            <person name="Nedashkovskaya O.I."/>
            <person name="Otstavnykh N."/>
            <person name="Zhukova N."/>
            <person name="Guzev K."/>
            <person name="Chausova V."/>
            <person name="Tekutyeva L."/>
            <person name="Mikhailov V."/>
            <person name="Isaeva M."/>
        </authorList>
    </citation>
    <scope>NUCLEOTIDE SEQUENCE [LARGE SCALE GENOMIC DNA]</scope>
    <source>
        <strain evidence="7">KMM 6746</strain>
    </source>
</reference>
<protein>
    <recommendedName>
        <fullName evidence="2">N-acetylmuramoyl-L-alanine amidase</fullName>
        <ecNumber evidence="2">3.5.1.28</ecNumber>
    </recommendedName>
</protein>
<dbReference type="EMBL" id="JACATN010000005">
    <property type="protein sequence ID" value="MBT2162921.1"/>
    <property type="molecule type" value="Genomic_DNA"/>
</dbReference>
<dbReference type="PANTHER" id="PTHR30417:SF1">
    <property type="entry name" value="N-ACETYLMURAMOYL-L-ALANINE AMIDASE AMID"/>
    <property type="match status" value="1"/>
</dbReference>
<evidence type="ECO:0000313" key="7">
    <source>
        <dbReference type="Proteomes" id="UP000740413"/>
    </source>
</evidence>
<dbReference type="EC" id="3.5.1.28" evidence="2"/>
<keyword evidence="4" id="KW-0961">Cell wall biogenesis/degradation</keyword>
<reference evidence="6 7" key="1">
    <citation type="submission" date="2020-06" db="EMBL/GenBank/DDBJ databases">
        <authorList>
            <person name="Isaeva M.P."/>
            <person name="Chernysheva N.Y."/>
        </authorList>
    </citation>
    <scope>NUCLEOTIDE SEQUENCE [LARGE SCALE GENOMIC DNA]</scope>
    <source>
        <strain evidence="6 7">KMM 6746</strain>
    </source>
</reference>
<gene>
    <name evidence="6" type="ORF">HW347_16760</name>
</gene>
<name>A0ABS5WHM1_9FLAO</name>